<dbReference type="Gene3D" id="1.25.40.20">
    <property type="entry name" value="Ankyrin repeat-containing domain"/>
    <property type="match status" value="1"/>
</dbReference>
<accession>A0A8H6Q5F7</accession>
<evidence type="ECO:0000256" key="2">
    <source>
        <dbReference type="ARBA" id="ARBA00023043"/>
    </source>
</evidence>
<organism evidence="5 6">
    <name type="scientific">Aspergillus hiratsukae</name>
    <dbReference type="NCBI Taxonomy" id="1194566"/>
    <lineage>
        <taxon>Eukaryota</taxon>
        <taxon>Fungi</taxon>
        <taxon>Dikarya</taxon>
        <taxon>Ascomycota</taxon>
        <taxon>Pezizomycotina</taxon>
        <taxon>Eurotiomycetes</taxon>
        <taxon>Eurotiomycetidae</taxon>
        <taxon>Eurotiales</taxon>
        <taxon>Aspergillaceae</taxon>
        <taxon>Aspergillus</taxon>
        <taxon>Aspergillus subgen. Fumigati</taxon>
    </lineage>
</organism>
<keyword evidence="2 3" id="KW-0040">ANK repeat</keyword>
<evidence type="ECO:0000313" key="6">
    <source>
        <dbReference type="Proteomes" id="UP000662466"/>
    </source>
</evidence>
<dbReference type="PANTHER" id="PTHR24198:SF165">
    <property type="entry name" value="ANKYRIN REPEAT-CONTAINING PROTEIN-RELATED"/>
    <property type="match status" value="1"/>
</dbReference>
<feature type="region of interest" description="Disordered" evidence="4">
    <location>
        <begin position="22"/>
        <end position="132"/>
    </location>
</feature>
<feature type="compositionally biased region" description="Polar residues" evidence="4">
    <location>
        <begin position="37"/>
        <end position="49"/>
    </location>
</feature>
<feature type="repeat" description="ANK" evidence="3">
    <location>
        <begin position="438"/>
        <end position="466"/>
    </location>
</feature>
<dbReference type="EMBL" id="JACBAF010002153">
    <property type="protein sequence ID" value="KAF7166029.1"/>
    <property type="molecule type" value="Genomic_DNA"/>
</dbReference>
<reference evidence="5" key="1">
    <citation type="submission" date="2020-06" db="EMBL/GenBank/DDBJ databases">
        <title>Draft genome sequences of strains closely related to Aspergillus parafelis and Aspergillus hiratsukae.</title>
        <authorList>
            <person name="Dos Santos R.A.C."/>
            <person name="Rivero-Menendez O."/>
            <person name="Steenwyk J.L."/>
            <person name="Mead M.E."/>
            <person name="Goldman G.H."/>
            <person name="Alastruey-Izquierdo A."/>
            <person name="Rokas A."/>
        </authorList>
    </citation>
    <scope>NUCLEOTIDE SEQUENCE</scope>
    <source>
        <strain evidence="5">CNM-CM6106</strain>
    </source>
</reference>
<feature type="compositionally biased region" description="Polar residues" evidence="4">
    <location>
        <begin position="94"/>
        <end position="108"/>
    </location>
</feature>
<dbReference type="PANTHER" id="PTHR24198">
    <property type="entry name" value="ANKYRIN REPEAT AND PROTEIN KINASE DOMAIN-CONTAINING PROTEIN"/>
    <property type="match status" value="1"/>
</dbReference>
<protein>
    <recommendedName>
        <fullName evidence="7">Ankyrin repeat-containing domain protein</fullName>
    </recommendedName>
</protein>
<keyword evidence="1" id="KW-0677">Repeat</keyword>
<comment type="caution">
    <text evidence="5">The sequence shown here is derived from an EMBL/GenBank/DDBJ whole genome shotgun (WGS) entry which is preliminary data.</text>
</comment>
<evidence type="ECO:0000313" key="5">
    <source>
        <dbReference type="EMBL" id="KAF7166029.1"/>
    </source>
</evidence>
<evidence type="ECO:0008006" key="7">
    <source>
        <dbReference type="Google" id="ProtNLM"/>
    </source>
</evidence>
<proteinExistence type="predicted"/>
<dbReference type="PRINTS" id="PR01415">
    <property type="entry name" value="ANKYRIN"/>
</dbReference>
<dbReference type="AlphaFoldDB" id="A0A8H6Q5F7"/>
<dbReference type="InterPro" id="IPR036770">
    <property type="entry name" value="Ankyrin_rpt-contain_sf"/>
</dbReference>
<dbReference type="PROSITE" id="PS50297">
    <property type="entry name" value="ANK_REP_REGION"/>
    <property type="match status" value="3"/>
</dbReference>
<feature type="compositionally biased region" description="Low complexity" evidence="4">
    <location>
        <begin position="66"/>
        <end position="75"/>
    </location>
</feature>
<evidence type="ECO:0000256" key="1">
    <source>
        <dbReference type="ARBA" id="ARBA00022737"/>
    </source>
</evidence>
<dbReference type="SMART" id="SM00248">
    <property type="entry name" value="ANK"/>
    <property type="match status" value="6"/>
</dbReference>
<dbReference type="Proteomes" id="UP000662466">
    <property type="component" value="Unassembled WGS sequence"/>
</dbReference>
<dbReference type="Pfam" id="PF12796">
    <property type="entry name" value="Ank_2"/>
    <property type="match status" value="1"/>
</dbReference>
<feature type="repeat" description="ANK" evidence="3">
    <location>
        <begin position="499"/>
        <end position="531"/>
    </location>
</feature>
<dbReference type="Pfam" id="PF00023">
    <property type="entry name" value="Ank"/>
    <property type="match status" value="1"/>
</dbReference>
<evidence type="ECO:0000256" key="4">
    <source>
        <dbReference type="SAM" id="MobiDB-lite"/>
    </source>
</evidence>
<dbReference type="PROSITE" id="PS50088">
    <property type="entry name" value="ANK_REPEAT"/>
    <property type="match status" value="3"/>
</dbReference>
<dbReference type="SUPFAM" id="SSF48403">
    <property type="entry name" value="Ankyrin repeat"/>
    <property type="match status" value="1"/>
</dbReference>
<feature type="compositionally biased region" description="Low complexity" evidence="4">
    <location>
        <begin position="109"/>
        <end position="132"/>
    </location>
</feature>
<name>A0A8H6Q5F7_9EURO</name>
<gene>
    <name evidence="5" type="ORF">CNMCM6106_001970</name>
</gene>
<dbReference type="InterPro" id="IPR002110">
    <property type="entry name" value="Ankyrin_rpt"/>
</dbReference>
<evidence type="ECO:0000256" key="3">
    <source>
        <dbReference type="PROSITE-ProRule" id="PRU00023"/>
    </source>
</evidence>
<feature type="repeat" description="ANK" evidence="3">
    <location>
        <begin position="612"/>
        <end position="640"/>
    </location>
</feature>
<sequence length="687" mass="75401">MASYTNGFNTFGGNMAGFLQASASNGHHPNGTGQFGGNTNRNGQGRVNCNQNSPRGNRRRGGNAGGQRPNQQPRRSPNPPNPNGANIRKGGNNPRRQGNLPNNRQARQNGAPRHPGNNNNHNNHNNHNNRNNNQRRAQQLHAAFTRTRDGDVVMRDAFVAPITALAEEDRDVVMTDAPSLPGTRAEYLTQGALAMNWFATAMLNLAVNDEAPGNTTTGSHVPSDLSVSPISLHSLIHSSIPILITCFFLVKNLLMTANELLAAPEQTTSTLLSIAYAGLYALIVPPEYLQPNRVLCYIRNPCSPTIRGLNLINSILMSDPARKNDLFASYPTPTSFTMSRLESLPDELLLLIASFATTQSTIAALARTSHRLYSIYEPCLYRWNVVHDQSSALDWAAEHGNMITFQKALDAGAPLPVEYSSEELTSRPKKLHDFEPHPLTLAARAGHEAIVRFIIEKGASPDMIDPERLTLLSVAAIHGHVSLTRTLLALAGLNFFHGCGQTPLSTAAKNGDTDILLLLLKHGADPNKVLNLRLTHAALTEAVIHKQKEAALILVQHTQRLHCTRVLSFAVQHDDKQMFESLLKEGVAPEFSLSDLAGHSVKDDVTHVCVQPIVYAVQSQDIRLVEMLLDRGADVNVKCLRWPKGLYNAVYSHVLFCPVEEQHEKMVDFYLSAAQTPTLLIRSINLR</sequence>